<dbReference type="EMBL" id="MNCJ02000332">
    <property type="protein sequence ID" value="KAF5757266.1"/>
    <property type="molecule type" value="Genomic_DNA"/>
</dbReference>
<accession>A0A9K3DNI8</accession>
<keyword evidence="2" id="KW-1185">Reference proteome</keyword>
<dbReference type="AlphaFoldDB" id="A0A9K3DNI8"/>
<protein>
    <submittedName>
        <fullName evidence="1">Uncharacterized protein</fullName>
    </submittedName>
</protein>
<gene>
    <name evidence="1" type="ORF">HanXRQr2_Chr17g0824601</name>
</gene>
<comment type="caution">
    <text evidence="1">The sequence shown here is derived from an EMBL/GenBank/DDBJ whole genome shotgun (WGS) entry which is preliminary data.</text>
</comment>
<evidence type="ECO:0000313" key="2">
    <source>
        <dbReference type="Proteomes" id="UP000215914"/>
    </source>
</evidence>
<evidence type="ECO:0000313" key="1">
    <source>
        <dbReference type="EMBL" id="KAF5757266.1"/>
    </source>
</evidence>
<sequence length="59" mass="6734">MFIILILDCKAIGNGDRPPPRRALVSRQTIPAPPRPVLSIEFLPVATIRFWWAPFIFDC</sequence>
<organism evidence="1 2">
    <name type="scientific">Helianthus annuus</name>
    <name type="common">Common sunflower</name>
    <dbReference type="NCBI Taxonomy" id="4232"/>
    <lineage>
        <taxon>Eukaryota</taxon>
        <taxon>Viridiplantae</taxon>
        <taxon>Streptophyta</taxon>
        <taxon>Embryophyta</taxon>
        <taxon>Tracheophyta</taxon>
        <taxon>Spermatophyta</taxon>
        <taxon>Magnoliopsida</taxon>
        <taxon>eudicotyledons</taxon>
        <taxon>Gunneridae</taxon>
        <taxon>Pentapetalae</taxon>
        <taxon>asterids</taxon>
        <taxon>campanulids</taxon>
        <taxon>Asterales</taxon>
        <taxon>Asteraceae</taxon>
        <taxon>Asteroideae</taxon>
        <taxon>Heliantheae alliance</taxon>
        <taxon>Heliantheae</taxon>
        <taxon>Helianthus</taxon>
    </lineage>
</organism>
<reference evidence="1" key="1">
    <citation type="journal article" date="2017" name="Nature">
        <title>The sunflower genome provides insights into oil metabolism, flowering and Asterid evolution.</title>
        <authorList>
            <person name="Badouin H."/>
            <person name="Gouzy J."/>
            <person name="Grassa C.J."/>
            <person name="Murat F."/>
            <person name="Staton S.E."/>
            <person name="Cottret L."/>
            <person name="Lelandais-Briere C."/>
            <person name="Owens G.L."/>
            <person name="Carrere S."/>
            <person name="Mayjonade B."/>
            <person name="Legrand L."/>
            <person name="Gill N."/>
            <person name="Kane N.C."/>
            <person name="Bowers J.E."/>
            <person name="Hubner S."/>
            <person name="Bellec A."/>
            <person name="Berard A."/>
            <person name="Berges H."/>
            <person name="Blanchet N."/>
            <person name="Boniface M.C."/>
            <person name="Brunel D."/>
            <person name="Catrice O."/>
            <person name="Chaidir N."/>
            <person name="Claudel C."/>
            <person name="Donnadieu C."/>
            <person name="Faraut T."/>
            <person name="Fievet G."/>
            <person name="Helmstetter N."/>
            <person name="King M."/>
            <person name="Knapp S.J."/>
            <person name="Lai Z."/>
            <person name="Le Paslier M.C."/>
            <person name="Lippi Y."/>
            <person name="Lorenzon L."/>
            <person name="Mandel J.R."/>
            <person name="Marage G."/>
            <person name="Marchand G."/>
            <person name="Marquand E."/>
            <person name="Bret-Mestries E."/>
            <person name="Morien E."/>
            <person name="Nambeesan S."/>
            <person name="Nguyen T."/>
            <person name="Pegot-Espagnet P."/>
            <person name="Pouilly N."/>
            <person name="Raftis F."/>
            <person name="Sallet E."/>
            <person name="Schiex T."/>
            <person name="Thomas J."/>
            <person name="Vandecasteele C."/>
            <person name="Vares D."/>
            <person name="Vear F."/>
            <person name="Vautrin S."/>
            <person name="Crespi M."/>
            <person name="Mangin B."/>
            <person name="Burke J.M."/>
            <person name="Salse J."/>
            <person name="Munos S."/>
            <person name="Vincourt P."/>
            <person name="Rieseberg L.H."/>
            <person name="Langlade N.B."/>
        </authorList>
    </citation>
    <scope>NUCLEOTIDE SEQUENCE</scope>
    <source>
        <tissue evidence="1">Leaves</tissue>
    </source>
</reference>
<reference evidence="1" key="2">
    <citation type="submission" date="2020-06" db="EMBL/GenBank/DDBJ databases">
        <title>Helianthus annuus Genome sequencing and assembly Release 2.</title>
        <authorList>
            <person name="Gouzy J."/>
            <person name="Langlade N."/>
            <person name="Munos S."/>
        </authorList>
    </citation>
    <scope>NUCLEOTIDE SEQUENCE</scope>
    <source>
        <tissue evidence="1">Leaves</tissue>
    </source>
</reference>
<name>A0A9K3DNI8_HELAN</name>
<dbReference type="Proteomes" id="UP000215914">
    <property type="component" value="Unassembled WGS sequence"/>
</dbReference>
<dbReference type="Gramene" id="mRNA:HanXRQr2_Chr17g0824601">
    <property type="protein sequence ID" value="CDS:HanXRQr2_Chr17g0824601.1"/>
    <property type="gene ID" value="HanXRQr2_Chr17g0824601"/>
</dbReference>
<proteinExistence type="predicted"/>